<accession>A0A4V3C305</accession>
<evidence type="ECO:0000313" key="3">
    <source>
        <dbReference type="Proteomes" id="UP000295499"/>
    </source>
</evidence>
<reference evidence="2 3" key="1">
    <citation type="submission" date="2019-03" db="EMBL/GenBank/DDBJ databases">
        <title>Genomic Encyclopedia of Archaeal and Bacterial Type Strains, Phase II (KMG-II): from individual species to whole genera.</title>
        <authorList>
            <person name="Goeker M."/>
        </authorList>
    </citation>
    <scope>NUCLEOTIDE SEQUENCE [LARGE SCALE GENOMIC DNA]</scope>
    <source>
        <strain evidence="2 3">DSM 19034</strain>
    </source>
</reference>
<keyword evidence="1" id="KW-1133">Transmembrane helix</keyword>
<feature type="transmembrane region" description="Helical" evidence="1">
    <location>
        <begin position="12"/>
        <end position="31"/>
    </location>
</feature>
<sequence>MFLRQKSLSRFNVDLMIYQAGILNLAVKAFILNAGCKDFDYKIYPIYLIPAALTITFATSAGLDSITT</sequence>
<dbReference type="AlphaFoldDB" id="A0A4V3C305"/>
<keyword evidence="1" id="KW-0812">Transmembrane</keyword>
<protein>
    <submittedName>
        <fullName evidence="2">Uncharacterized protein</fullName>
    </submittedName>
</protein>
<gene>
    <name evidence="2" type="ORF">CLV32_4039</name>
</gene>
<evidence type="ECO:0000256" key="1">
    <source>
        <dbReference type="SAM" id="Phobius"/>
    </source>
</evidence>
<feature type="transmembrane region" description="Helical" evidence="1">
    <location>
        <begin position="43"/>
        <end position="63"/>
    </location>
</feature>
<keyword evidence="3" id="KW-1185">Reference proteome</keyword>
<name>A0A4V3C305_9SPHI</name>
<dbReference type="EMBL" id="SNWM01000005">
    <property type="protein sequence ID" value="TDO20279.1"/>
    <property type="molecule type" value="Genomic_DNA"/>
</dbReference>
<proteinExistence type="predicted"/>
<evidence type="ECO:0000313" key="2">
    <source>
        <dbReference type="EMBL" id="TDO20279.1"/>
    </source>
</evidence>
<dbReference type="Proteomes" id="UP000295499">
    <property type="component" value="Unassembled WGS sequence"/>
</dbReference>
<keyword evidence="1" id="KW-0472">Membrane</keyword>
<comment type="caution">
    <text evidence="2">The sequence shown here is derived from an EMBL/GenBank/DDBJ whole genome shotgun (WGS) entry which is preliminary data.</text>
</comment>
<organism evidence="2 3">
    <name type="scientific">Pedobacter duraquae</name>
    <dbReference type="NCBI Taxonomy" id="425511"/>
    <lineage>
        <taxon>Bacteria</taxon>
        <taxon>Pseudomonadati</taxon>
        <taxon>Bacteroidota</taxon>
        <taxon>Sphingobacteriia</taxon>
        <taxon>Sphingobacteriales</taxon>
        <taxon>Sphingobacteriaceae</taxon>
        <taxon>Pedobacter</taxon>
    </lineage>
</organism>